<gene>
    <name evidence="2" type="ORF">FDY95_02080</name>
</gene>
<name>A0A5R8WXL9_9BACT</name>
<feature type="transmembrane region" description="Helical" evidence="1">
    <location>
        <begin position="12"/>
        <end position="31"/>
    </location>
</feature>
<evidence type="ECO:0008006" key="4">
    <source>
        <dbReference type="Google" id="ProtNLM"/>
    </source>
</evidence>
<sequence length="476" mass="54190">MKESASKRPLLENSLLWFFIVFLVFSTHLLTSKYNTLYYDSHDYWKYAKTFVVDDKFSLLNFTDRLRGYVYPLLNYPLIFFFSEGDPEPSSKEMVAIKLLGALYASTIFAVVAPSLWMAVTRTNRLGWFRRLAFAAAGFFMWRDYFNFTLSDFPGLLAVMAAILAAYKLRNIPGAFLVGVLTAAAIYIRPVYVLSAPFLLLLVVQQQAVLRQKYLHARNYLALAAFAGGLVLVGLPQYLINKTNLGSNSVLVLADNEYYLVAGKPNLYLWQLNSGLKVQRYETNIGGDYPNAQVFFNDLAGQTMLNNEGVAELTSYADYFLFMLKRPVDAIALYGRHLFNGLDILYTTPYLAHVHAKALWLSFLNYTYFFSALLVLIFAKKNLRIDHWLILAALLLPCAACVPMVVECRFFLPLHLLLYAVACFGWPSHWQGQFKQLTRLQLTRLATSYAFFLLICFMLSSSTQATLQMATKIIQP</sequence>
<feature type="transmembrane region" description="Helical" evidence="1">
    <location>
        <begin position="95"/>
        <end position="116"/>
    </location>
</feature>
<keyword evidence="1" id="KW-0812">Transmembrane</keyword>
<feature type="transmembrane region" description="Helical" evidence="1">
    <location>
        <begin position="442"/>
        <end position="460"/>
    </location>
</feature>
<proteinExistence type="predicted"/>
<protein>
    <recommendedName>
        <fullName evidence="4">Glycosyltransferase RgtA/B/C/D-like domain-containing protein</fullName>
    </recommendedName>
</protein>
<comment type="caution">
    <text evidence="2">The sequence shown here is derived from an EMBL/GenBank/DDBJ whole genome shotgun (WGS) entry which is preliminary data.</text>
</comment>
<keyword evidence="1" id="KW-1133">Transmembrane helix</keyword>
<organism evidence="2 3">
    <name type="scientific">Hymenobacter jeollabukensis</name>
    <dbReference type="NCBI Taxonomy" id="2025313"/>
    <lineage>
        <taxon>Bacteria</taxon>
        <taxon>Pseudomonadati</taxon>
        <taxon>Bacteroidota</taxon>
        <taxon>Cytophagia</taxon>
        <taxon>Cytophagales</taxon>
        <taxon>Hymenobacteraceae</taxon>
        <taxon>Hymenobacter</taxon>
    </lineage>
</organism>
<feature type="transmembrane region" description="Helical" evidence="1">
    <location>
        <begin position="412"/>
        <end position="430"/>
    </location>
</feature>
<dbReference type="AlphaFoldDB" id="A0A5R8WXL9"/>
<keyword evidence="3" id="KW-1185">Reference proteome</keyword>
<feature type="transmembrane region" description="Helical" evidence="1">
    <location>
        <begin position="358"/>
        <end position="379"/>
    </location>
</feature>
<feature type="transmembrane region" description="Helical" evidence="1">
    <location>
        <begin position="175"/>
        <end position="204"/>
    </location>
</feature>
<reference evidence="2 3" key="1">
    <citation type="submission" date="2019-05" db="EMBL/GenBank/DDBJ databases">
        <title>Hymenobacter edaphi sp. nov., isolated from abandoned arsenic-contaminated farmland soil.</title>
        <authorList>
            <person name="Nie L."/>
        </authorList>
    </citation>
    <scope>NUCLEOTIDE SEQUENCE [LARGE SCALE GENOMIC DNA]</scope>
    <source>
        <strain evidence="2 3">1-3-3-8</strain>
    </source>
</reference>
<feature type="transmembrane region" description="Helical" evidence="1">
    <location>
        <begin position="220"/>
        <end position="240"/>
    </location>
</feature>
<dbReference type="Proteomes" id="UP000305517">
    <property type="component" value="Unassembled WGS sequence"/>
</dbReference>
<keyword evidence="1" id="KW-0472">Membrane</keyword>
<accession>A0A5R8WXL9</accession>
<dbReference type="RefSeq" id="WP_138075053.1">
    <property type="nucleotide sequence ID" value="NZ_VAJM01000001.1"/>
</dbReference>
<evidence type="ECO:0000313" key="2">
    <source>
        <dbReference type="EMBL" id="TLM96803.1"/>
    </source>
</evidence>
<evidence type="ECO:0000313" key="3">
    <source>
        <dbReference type="Proteomes" id="UP000305517"/>
    </source>
</evidence>
<evidence type="ECO:0000256" key="1">
    <source>
        <dbReference type="SAM" id="Phobius"/>
    </source>
</evidence>
<feature type="transmembrane region" description="Helical" evidence="1">
    <location>
        <begin position="153"/>
        <end position="169"/>
    </location>
</feature>
<feature type="transmembrane region" description="Helical" evidence="1">
    <location>
        <begin position="388"/>
        <end position="406"/>
    </location>
</feature>
<dbReference type="EMBL" id="VAJM01000001">
    <property type="protein sequence ID" value="TLM96803.1"/>
    <property type="molecule type" value="Genomic_DNA"/>
</dbReference>
<dbReference type="OrthoDB" id="6008354at2"/>